<comment type="caution">
    <text evidence="3">The sequence shown here is derived from an EMBL/GenBank/DDBJ whole genome shotgun (WGS) entry which is preliminary data.</text>
</comment>
<reference evidence="3" key="1">
    <citation type="submission" date="2021-01" db="EMBL/GenBank/DDBJ databases">
        <title>Whole genome shotgun sequence of Planosporangium flavigriseum NBRC 105377.</title>
        <authorList>
            <person name="Komaki H."/>
            <person name="Tamura T."/>
        </authorList>
    </citation>
    <scope>NUCLEOTIDE SEQUENCE</scope>
    <source>
        <strain evidence="3">NBRC 105377</strain>
    </source>
</reference>
<dbReference type="Pfam" id="PF14224">
    <property type="entry name" value="DUF4331"/>
    <property type="match status" value="2"/>
</dbReference>
<dbReference type="InterPro" id="IPR025566">
    <property type="entry name" value="DUF4331"/>
</dbReference>
<keyword evidence="4" id="KW-1185">Reference proteome</keyword>
<keyword evidence="2" id="KW-0812">Transmembrane</keyword>
<gene>
    <name evidence="3" type="ORF">Pfl04_46760</name>
</gene>
<feature type="transmembrane region" description="Helical" evidence="2">
    <location>
        <begin position="549"/>
        <end position="572"/>
    </location>
</feature>
<sequence length="603" mass="64989">MTPIPSPREAAKRGGRARRRGAAAAVAGLALAASLYGLGPRSAAASSHREAPLVAADPAIDNTDFYAFTSPDKSDTVTFISNWIPFQEPNGGPNFFPFATDASYIVNVDNDGDAVPDVRFRWTFKNIDRRTNNTFLYNDGVVTSIDDKNLLFRQVYTLEKWTVGDRWKTLVKDAPVAPSRVGKASMPDYRKLRDQAALSLNAGVKSFAGQADDPFFADLRVFDLLYGANLSETGQDTLAGYNVNTIALQVRRSDLALKGDAARNPIIGAWATAERARVQINGFDGNNNRASDKAGWQPGGRDNNNPNRYDDSSRYQDKNHSRNSDVDGYRANRDNDQVQVSRLGNPLVNEVVLPAGLKDAFNSLSPDKDAKIKEVVDRVLYPEIPKLVQGIYKIQAPPGPRQDLAEIFLTGITTKAGGPIKADLNSQLNNVDVNANRFVASEQLRLNMSVGPNKSPNRLGVLGGDLQGFPNGRRLGDDVIDIALQAMEGAAASGTLVDALAAGDKVNTNDRGFEHAFPYLALPNADGVNTRGSVAAPEKKGFFGFGSGYAGSAPMAVGGLAALVALGGFMVSRYRLTIRRRRDEPAVAPVSTTSATIPRCDDR</sequence>
<proteinExistence type="predicted"/>
<keyword evidence="2" id="KW-0472">Membrane</keyword>
<accession>A0A8J3LP42</accession>
<dbReference type="AlphaFoldDB" id="A0A8J3LP42"/>
<keyword evidence="2" id="KW-1133">Transmembrane helix</keyword>
<feature type="region of interest" description="Disordered" evidence="1">
    <location>
        <begin position="282"/>
        <end position="332"/>
    </location>
</feature>
<name>A0A8J3LP42_9ACTN</name>
<dbReference type="Proteomes" id="UP000653674">
    <property type="component" value="Unassembled WGS sequence"/>
</dbReference>
<evidence type="ECO:0008006" key="5">
    <source>
        <dbReference type="Google" id="ProtNLM"/>
    </source>
</evidence>
<feature type="compositionally biased region" description="Basic and acidic residues" evidence="1">
    <location>
        <begin position="308"/>
        <end position="332"/>
    </location>
</feature>
<dbReference type="EMBL" id="BONU01000049">
    <property type="protein sequence ID" value="GIG76272.1"/>
    <property type="molecule type" value="Genomic_DNA"/>
</dbReference>
<protein>
    <recommendedName>
        <fullName evidence="5">DUF4331 domain-containing protein</fullName>
    </recommendedName>
</protein>
<evidence type="ECO:0000313" key="4">
    <source>
        <dbReference type="Proteomes" id="UP000653674"/>
    </source>
</evidence>
<evidence type="ECO:0000256" key="2">
    <source>
        <dbReference type="SAM" id="Phobius"/>
    </source>
</evidence>
<evidence type="ECO:0000313" key="3">
    <source>
        <dbReference type="EMBL" id="GIG76272.1"/>
    </source>
</evidence>
<dbReference type="RefSeq" id="WP_168078903.1">
    <property type="nucleotide sequence ID" value="NZ_BAAAQJ010000006.1"/>
</dbReference>
<evidence type="ECO:0000256" key="1">
    <source>
        <dbReference type="SAM" id="MobiDB-lite"/>
    </source>
</evidence>
<organism evidence="3 4">
    <name type="scientific">Planosporangium flavigriseum</name>
    <dbReference type="NCBI Taxonomy" id="373681"/>
    <lineage>
        <taxon>Bacteria</taxon>
        <taxon>Bacillati</taxon>
        <taxon>Actinomycetota</taxon>
        <taxon>Actinomycetes</taxon>
        <taxon>Micromonosporales</taxon>
        <taxon>Micromonosporaceae</taxon>
        <taxon>Planosporangium</taxon>
    </lineage>
</organism>